<organism evidence="5 6">
    <name type="scientific">Rothia aerolata</name>
    <dbReference type="NCBI Taxonomy" id="1812262"/>
    <lineage>
        <taxon>Bacteria</taxon>
        <taxon>Bacillati</taxon>
        <taxon>Actinomycetota</taxon>
        <taxon>Actinomycetes</taxon>
        <taxon>Micrococcales</taxon>
        <taxon>Micrococcaceae</taxon>
        <taxon>Rothia</taxon>
    </lineage>
</organism>
<comment type="caution">
    <text evidence="5">The sequence shown here is derived from an EMBL/GenBank/DDBJ whole genome shotgun (WGS) entry which is preliminary data.</text>
</comment>
<dbReference type="InterPro" id="IPR005950">
    <property type="entry name" value="ModA"/>
</dbReference>
<dbReference type="PANTHER" id="PTHR30632">
    <property type="entry name" value="MOLYBDATE-BINDING PERIPLASMIC PROTEIN"/>
    <property type="match status" value="1"/>
</dbReference>
<dbReference type="Gene3D" id="3.40.190.10">
    <property type="entry name" value="Periplasmic binding protein-like II"/>
    <property type="match status" value="2"/>
</dbReference>
<accession>A0A917ISQ5</accession>
<dbReference type="Pfam" id="PF13531">
    <property type="entry name" value="SBP_bac_11"/>
    <property type="match status" value="1"/>
</dbReference>
<dbReference type="InterPro" id="IPR050682">
    <property type="entry name" value="ModA/WtpA"/>
</dbReference>
<dbReference type="PIRSF" id="PIRSF004846">
    <property type="entry name" value="ModA"/>
    <property type="match status" value="1"/>
</dbReference>
<feature type="binding site" evidence="4">
    <location>
        <position position="55"/>
    </location>
    <ligand>
        <name>molybdate</name>
        <dbReference type="ChEBI" id="CHEBI:36264"/>
    </ligand>
</feature>
<dbReference type="GO" id="GO:0046872">
    <property type="term" value="F:metal ion binding"/>
    <property type="evidence" value="ECO:0007669"/>
    <property type="project" value="UniProtKB-KW"/>
</dbReference>
<protein>
    <submittedName>
        <fullName evidence="5">Molybdate ABC transporter substrate-binding protein</fullName>
    </submittedName>
</protein>
<dbReference type="GO" id="GO:0015689">
    <property type="term" value="P:molybdate ion transport"/>
    <property type="evidence" value="ECO:0007669"/>
    <property type="project" value="InterPro"/>
</dbReference>
<dbReference type="SUPFAM" id="SSF53850">
    <property type="entry name" value="Periplasmic binding protein-like II"/>
    <property type="match status" value="1"/>
</dbReference>
<reference evidence="5 6" key="1">
    <citation type="journal article" date="2014" name="Int. J. Syst. Evol. Microbiol.">
        <title>Complete genome sequence of Corynebacterium casei LMG S-19264T (=DSM 44701T), isolated from a smear-ripened cheese.</title>
        <authorList>
            <consortium name="US DOE Joint Genome Institute (JGI-PGF)"/>
            <person name="Walter F."/>
            <person name="Albersmeier A."/>
            <person name="Kalinowski J."/>
            <person name="Ruckert C."/>
        </authorList>
    </citation>
    <scope>NUCLEOTIDE SEQUENCE [LARGE SCALE GENOMIC DNA]</scope>
    <source>
        <strain evidence="5 6">CCM 8669</strain>
    </source>
</reference>
<keyword evidence="3" id="KW-0732">Signal</keyword>
<dbReference type="EMBL" id="BMDC01000001">
    <property type="protein sequence ID" value="GGH60675.1"/>
    <property type="molecule type" value="Genomic_DNA"/>
</dbReference>
<evidence type="ECO:0000313" key="5">
    <source>
        <dbReference type="EMBL" id="GGH60675.1"/>
    </source>
</evidence>
<feature type="binding site" evidence="4">
    <location>
        <position position="160"/>
    </location>
    <ligand>
        <name>molybdate</name>
        <dbReference type="ChEBI" id="CHEBI:36264"/>
    </ligand>
</feature>
<evidence type="ECO:0000256" key="4">
    <source>
        <dbReference type="PIRSR" id="PIRSR004846-1"/>
    </source>
</evidence>
<keyword evidence="6" id="KW-1185">Reference proteome</keyword>
<sequence length="246" mass="25226">MLSACGGAETAQQGELTGQVQVFAAASLNSAGAELEKTFEEENPGVDVSFNYAGSSLLVQQMEQGAAPDLLITADTATMDGATASVPDLADAPVQTLATNRLVLVAATGNPADIHSVQDLGRQGVTVALCAAEVPCGNLAQQELDQQGVQLTGATEEQNVSEVATKVATGAVDAGFIYSTDSAALQKSQDVTEIALPDLESNVYPLAVTASGQQNEAASAFSRWLSEEEAQRILADFGFGSPSSAE</sequence>
<dbReference type="AlphaFoldDB" id="A0A917ISQ5"/>
<dbReference type="PANTHER" id="PTHR30632:SF0">
    <property type="entry name" value="SULFATE-BINDING PROTEIN"/>
    <property type="match status" value="1"/>
</dbReference>
<keyword evidence="4" id="KW-0500">Molybdenum</keyword>
<gene>
    <name evidence="5" type="ORF">GCM10007359_09090</name>
</gene>
<dbReference type="GO" id="GO:0030973">
    <property type="term" value="F:molybdate ion binding"/>
    <property type="evidence" value="ECO:0007669"/>
    <property type="project" value="TreeGrafter"/>
</dbReference>
<evidence type="ECO:0000256" key="3">
    <source>
        <dbReference type="ARBA" id="ARBA00022729"/>
    </source>
</evidence>
<dbReference type="Proteomes" id="UP000600171">
    <property type="component" value="Unassembled WGS sequence"/>
</dbReference>
<evidence type="ECO:0000256" key="2">
    <source>
        <dbReference type="ARBA" id="ARBA00022723"/>
    </source>
</evidence>
<feature type="binding site" evidence="4">
    <location>
        <position position="27"/>
    </location>
    <ligand>
        <name>molybdate</name>
        <dbReference type="ChEBI" id="CHEBI:36264"/>
    </ligand>
</feature>
<dbReference type="NCBIfam" id="TIGR01256">
    <property type="entry name" value="modA"/>
    <property type="match status" value="1"/>
</dbReference>
<proteinExistence type="inferred from homology"/>
<keyword evidence="2 4" id="KW-0479">Metal-binding</keyword>
<evidence type="ECO:0000313" key="6">
    <source>
        <dbReference type="Proteomes" id="UP000600171"/>
    </source>
</evidence>
<name>A0A917ISQ5_9MICC</name>
<comment type="similarity">
    <text evidence="1">Belongs to the bacterial solute-binding protein ModA family.</text>
</comment>
<feature type="binding site" evidence="4">
    <location>
        <position position="178"/>
    </location>
    <ligand>
        <name>molybdate</name>
        <dbReference type="ChEBI" id="CHEBI:36264"/>
    </ligand>
</feature>
<evidence type="ECO:0000256" key="1">
    <source>
        <dbReference type="ARBA" id="ARBA00009175"/>
    </source>
</evidence>